<feature type="repeat" description="NHL" evidence="2">
    <location>
        <begin position="183"/>
        <end position="226"/>
    </location>
</feature>
<dbReference type="Gene3D" id="3.30.160.710">
    <property type="match status" value="1"/>
</dbReference>
<reference evidence="5" key="1">
    <citation type="submission" date="2020-01" db="EMBL/GenBank/DDBJ databases">
        <authorList>
            <person name="Seo Y.L."/>
        </authorList>
    </citation>
    <scope>NUCLEOTIDE SEQUENCE</scope>
    <source>
        <strain evidence="5">R11</strain>
    </source>
</reference>
<feature type="repeat" description="NHL" evidence="2">
    <location>
        <begin position="277"/>
        <end position="320"/>
    </location>
</feature>
<dbReference type="Proteomes" id="UP000638732">
    <property type="component" value="Unassembled WGS sequence"/>
</dbReference>
<sequence>MKKLLLAVTFLLGYITFATASAKRYVPPATTPVGTTISGPTGTVSSSPITITITTARPVSTISNSAFTVTNAQLTNLTQKLTLTYSAQFGTTGTSGNTDALFSNPNGIATNGNGIIYVVDAGNSRIKILNESGAQTGVFGAAGSGDGQFNTPTGIAVDGSGNVYVSDRGNGRVEVFDANGNFLTTIGSAGSGNGQLNIPRGIYISADGHIYVANAGNNRIEVFNSDGSFSKTIGSAGNGNGEFYSPSGITADGAGNIYVTDSGNGRVQKFTSAGAFTTVIGGAGSADGQFNTPVGIVADGTGKIYVVDNTLHRVQAFTTAGVFLGKLGGTNPGTTNNQFNFPTDIAADKNGKFYVVDQANQRVAVLLGKSVYTATLEPDNNGLVTVDLAADKAFDNNGNGNAAATYSVTYFNATPAAPIGLVGTSLDGKVQLDWTANPVADDILSYKIFWGTSPNPTTLLTSVSGAVTTYTTANTPLVNGTTYYYRITAVNSVSNESAYSAEVSVIPKATPLVTLTNPVNITYGTLVTEAMINAQASVPGTFTYDGEAAPRSTIYSATGPNTIVVVFHPTNAAAYNDVTTNVNINVAKAIPVFTVTTPVNITYGTPVTAAMIDAHANIPGDITYDGHPAPSATLYTVAGPNSILVKFLPTDADNYAEIDKTVDVIVAKATPVIDWTLPASVPAKTDVSTLQTAVEHSGISGTFSYVPASGILHAGLAQQIKAIFTPTDASDYNTVEKILTIDVSQLTPTLTWLPSPASISYGTPLVSTQLNASADGGLLGPITYNHVAGDVLTIANSSVTAHFVPDDHDYQPVDKTISITVNKGNPVVTLTNPLTINYGTQVTEALINAQASVPGTFTYDGLTVPPTTTYPVGTSTMAVVFHPTDATNYEVITNTLTINVTKANPVVTLTNPINITYGTHVTMAMVNAQANVAGTFTYDGLSAPPSTNYTVAGPNSMVVVFHPTDATNYEVVTNTVTINVTKANPTVTLTNPVTIAYGTQVTEAMINAQANVPGTFTYDGASTPPNTIYPVTGGSVVVVFHPTDAANYNSVTNTVVITVAKTIPVVTLTNPVNITYGTLVTTAMINAQANVPGTFTYDGASTPPNTIYSVTGGSIAVVFHPTDVANYNTISNTVAINVTKTIPVVTLTNPVNIAYGTQVTTAMVNAQASVPGTFTYDGQATPPNTIYPVTGGSMVVVFHPTDATNYEAVTNTVAINVTKATPIVTLVNPVTITYGTQVTEAMINAQANVPGTFTYDGLSAPPSTIYTVAGPNSMVVVFHPADITNYEDVTNTVTINVNRIDPVVTLTNPITIAYGTQVTAAMINAHANIPGTFTYDGLSVPPSTIYPVGGANSMVVVFHPTDAVNYSPISNTVIINVNNTAPVVTLNTPITINYGTTVTAAMINAHANVPGTFTYDGLSAPASTIYPVGGANSIEVVFHPTDATSYTTITKTVTINVNKKSPIVTLTNPLTITYGTTVTAAMINAHASVPGTFTYDGLATPPATIYTIAGPNHVVVIFHPTDAANYNDVTNTVVINVNPITPIVTLNNPINIAYGTQVTAAMINAHADVQGTFTYDGLATPPATIYSIAGPNNMVVVFHPTDANYGTITNNVTINVTKANPSVTLNNPIDISYGTTVTAAMINAHANVPGTFTYDGQATPPSTIYTIAGPNSMLVVFHPTDAVNYNTVSNTVIINVDKTDPLVTLNNPLTITYGTQVTAAMINAHANVAGTFTYDGQATPPATIYNVTGPNSIVVVFHPTNSANYNTVTNTVIINVNELAPVVTLNNPVNITYGTQVTEAMINAQANVAGTFTYDGQATPPATIYPVGSSNTITVVFHPTNTADYRNVTNTVTVNVNKLLPVVTLNNPINVTYGTLVTAAVINAQADVPGTFTYNGQATPPATLYGVAGPNTIEVVFHPTDATNYSEVSNTVNINVSKGNPRVTLTNPVNITYGTVVTAAMINAHANVPGTFTYDGQPTPPSTIYPVGGANTIQVVFYPTDASNYNPITNTVTITIGNTDPIVTMNNTVNINYGTQVTATMINAHASVPGTFTYDGASTPPSTIYPVNGNNTIQVVFHPTDNATYNTIYNTVTVNVNKRSPVVTLNSPVTVAYGTPVTATMINAQSSVPGTFTYDGQATPPATVYSVAGPNTITVVFHPTDAVNYGSVSNTVTINVTPLTPVVTVNNPINIAYGTQVTATMINAHANIPGTFTYNGLAAPPSTIYPVNSTNSISVIFHPTDVNYGTVTNTVTVNVSKANPVVTLNNPVSIAYGTQATAAMINAQADVPGTFTYDGSATPPSTIYTVAGPNSMVVVFHPTDGANYNDVTNTVTINVNKATPVLTFNNPVNINYGTQVTEALINAQASVPGTFTYDGSATPPATIYPVGSTSSIVLVFQPTDAVTYRPVTRTITINVSAVAPVVTVNNPVNITYGTLVTTAMINAHANVAGTFTYDGLAAPAATIYPANTPASVVVTFHPTDAVNYSPIINNVAINITKAIPTVTLNTPINIVYGTQVTAAMINAQASVPGTFTYDGQSAPPSTLYSVNGPNSMEVVFHPTDAANYQEVTNTVIINATINTPLVTLNNTVNIAYGTQVTAAMINAQANIAGTFTYDGLSVPPTTIYPANSSNTMQVVFHPADPGNYQEVSNTVTIVVNKATPLVTMNNPVEINFGTPVTVAMINPQASVPGTFTYDGQPTPPATIYPIAGPNSMVVVFHPTDAANYNSVSTTVVINVTGIIPVVTLINPVNITYGTQVTTTMINAQANVPGTFTYDGQATPPASNYTVAGPNSIMVVFHPTDVTNYNSVSKTVVIQVIKAAPLVTLNNTVSIAYGEQVTTAMINAQGSVPGTFTYDGQTTPPATNYTVAGPNTMQVVFHPTDGANYQDVTSTVTISVSKANPIVTLNSPVSIPYGTQVTEAMINAQGSVPGTFTYDGQTTPPSTTYTVAGPNSMVVVFHPTDANNYQTVSNTVVITVTRATPVVTMNNPLNIGYGTPVTETLLNPQASVPGTYTYDGQPVPPATIYPVGGANSMLVVFTPTDNANYTPVSTTVTINVGKILPVVTLNTTINIPYGTLVTKPMINAHASVPGTFTYDGLSAPPVTIYPVAGPNSMVVVFHPTDAVNYDDVTNTVTINVTPLNPVVTLNNPINITYGTLVTTAMINPQADVPGTFTYDGQATPPATIYTVAGSNNMVVVFHPIDENYNEVTNNVSINVTTTMPVVTLNTPINITYGTLITAAMINAQANVPGTFTYDGQVAPPITLYTAGSSNNITVVFHPTDAAAYSSVSKTVNIIVAKASPAVTLNNPLNITYGTQVTAAMINAQANIPGTFTYNGQATPPSTVYPVTGPNSILVVFHPADGTNYNSISNTVTVNVDKANPVVALNNPVDITYGQVVTTAMIGAHANVPGTFTYNGSTTPPSTIYPIGTSIITVVFHPTGTANYNTVTNTVTINVNKIMPVVTLNRTVTINYGTLVTTTMINAHANVAGTFTYDGATTPPATIYTAAGPSTIAVLFHPTDGNYSEVPATVTVNVNKVTPTVTWTNPVAISYGTALGDAQLYATASVAGTFTYTPAAGTVLNAGTNQPLKVVFTPTDPDYNVVSKEVAINVTKVPLIISADNVSRPYYQPNPTLTASYNGFVNNDTPASLIIPVVAATTATQVSPAGTYPITLSGASSGNYNITYVSGTLTVTTIGRDITFDKLPVKTYGDADFDGGATSTTGEPIIYTTSNPAIATIVDGKIHIVGAGYVTITASLAPNPSYNTTPSVSQFLIVNKATQVIDFASIPAQMRGTTYDLSGITSSSGLPVSFTVNDETVATINGLTLSSLRIGVTGIVVNQAGNANYYPAVAVVRELKVIDATRDVIIHPAVSPNADGINDFLYIEGISEHPENRITIINRNGVRVYEITGYNNTTKVFDGHSNFTGALQQAGTYFYLVEYIGSDGVGRHLTGYFVLKY</sequence>
<dbReference type="PANTHER" id="PTHR24104">
    <property type="entry name" value="E3 UBIQUITIN-PROTEIN LIGASE NHLRC1-RELATED"/>
    <property type="match status" value="1"/>
</dbReference>
<keyword evidence="3" id="KW-0732">Signal</keyword>
<gene>
    <name evidence="5" type="ORF">GSY63_11695</name>
</gene>
<dbReference type="SUPFAM" id="SSF49265">
    <property type="entry name" value="Fibronectin type III"/>
    <property type="match status" value="1"/>
</dbReference>
<accession>A0A965ZFD2</accession>
<dbReference type="SUPFAM" id="SSF49373">
    <property type="entry name" value="Invasin/intimin cell-adhesion fragments"/>
    <property type="match status" value="1"/>
</dbReference>
<proteinExistence type="predicted"/>
<evidence type="ECO:0000256" key="3">
    <source>
        <dbReference type="SAM" id="SignalP"/>
    </source>
</evidence>
<comment type="caution">
    <text evidence="5">The sequence shown here is derived from an EMBL/GenBank/DDBJ whole genome shotgun (WGS) entry which is preliminary data.</text>
</comment>
<evidence type="ECO:0000259" key="4">
    <source>
        <dbReference type="PROSITE" id="PS50853"/>
    </source>
</evidence>
<feature type="signal peptide" evidence="3">
    <location>
        <begin position="1"/>
        <end position="20"/>
    </location>
</feature>
<feature type="domain" description="Fibronectin type-III" evidence="4">
    <location>
        <begin position="414"/>
        <end position="510"/>
    </location>
</feature>
<evidence type="ECO:0000256" key="1">
    <source>
        <dbReference type="ARBA" id="ARBA00022737"/>
    </source>
</evidence>
<dbReference type="InterPro" id="IPR003961">
    <property type="entry name" value="FN3_dom"/>
</dbReference>
<protein>
    <submittedName>
        <fullName evidence="5">6-bladed beta-propeller</fullName>
    </submittedName>
</protein>
<name>A0A965ZFD2_9SPHI</name>
<dbReference type="Pfam" id="PF17170">
    <property type="entry name" value="DUF5128"/>
    <property type="match status" value="1"/>
</dbReference>
<dbReference type="Pfam" id="PF13585">
    <property type="entry name" value="CHU_C"/>
    <property type="match status" value="1"/>
</dbReference>
<dbReference type="RefSeq" id="WP_166585990.1">
    <property type="nucleotide sequence ID" value="NZ_WWEO01000042.1"/>
</dbReference>
<dbReference type="Gene3D" id="2.120.10.30">
    <property type="entry name" value="TolB, C-terminal domain"/>
    <property type="match status" value="2"/>
</dbReference>
<dbReference type="Gene3D" id="2.60.40.10">
    <property type="entry name" value="Immunoglobulins"/>
    <property type="match status" value="1"/>
</dbReference>
<dbReference type="PANTHER" id="PTHR24104:SF25">
    <property type="entry name" value="PROTEIN LIN-41"/>
    <property type="match status" value="1"/>
</dbReference>
<dbReference type="InterPro" id="IPR008964">
    <property type="entry name" value="Invasin/intimin_cell_adhesion"/>
</dbReference>
<dbReference type="GO" id="GO:0008270">
    <property type="term" value="F:zinc ion binding"/>
    <property type="evidence" value="ECO:0007669"/>
    <property type="project" value="UniProtKB-KW"/>
</dbReference>
<dbReference type="Pfam" id="PF01436">
    <property type="entry name" value="NHL"/>
    <property type="match status" value="3"/>
</dbReference>
<feature type="repeat" description="NHL" evidence="2">
    <location>
        <begin position="333"/>
        <end position="369"/>
    </location>
</feature>
<feature type="repeat" description="NHL" evidence="2">
    <location>
        <begin position="230"/>
        <end position="273"/>
    </location>
</feature>
<dbReference type="InterPro" id="IPR001258">
    <property type="entry name" value="NHL_repeat"/>
</dbReference>
<reference evidence="5" key="2">
    <citation type="submission" date="2020-10" db="EMBL/GenBank/DDBJ databases">
        <title>Mucilaginibacter sp. nov., isolated from soil.</title>
        <authorList>
            <person name="Jeon C.O."/>
        </authorList>
    </citation>
    <scope>NUCLEOTIDE SEQUENCE</scope>
    <source>
        <strain evidence="5">R11</strain>
    </source>
</reference>
<evidence type="ECO:0000256" key="2">
    <source>
        <dbReference type="PROSITE-ProRule" id="PRU00504"/>
    </source>
</evidence>
<dbReference type="InterPro" id="IPR011042">
    <property type="entry name" value="6-blade_b-propeller_TolB-like"/>
</dbReference>
<dbReference type="PROSITE" id="PS50853">
    <property type="entry name" value="FN3"/>
    <property type="match status" value="1"/>
</dbReference>
<dbReference type="PROSITE" id="PS51125">
    <property type="entry name" value="NHL"/>
    <property type="match status" value="6"/>
</dbReference>
<feature type="chain" id="PRO_5037976158" evidence="3">
    <location>
        <begin position="21"/>
        <end position="3955"/>
    </location>
</feature>
<evidence type="ECO:0000313" key="5">
    <source>
        <dbReference type="EMBL" id="NCD70023.1"/>
    </source>
</evidence>
<organism evidence="5 6">
    <name type="scientific">Mucilaginibacter agri</name>
    <dbReference type="NCBI Taxonomy" id="2695265"/>
    <lineage>
        <taxon>Bacteria</taxon>
        <taxon>Pseudomonadati</taxon>
        <taxon>Bacteroidota</taxon>
        <taxon>Sphingobacteriia</taxon>
        <taxon>Sphingobacteriales</taxon>
        <taxon>Sphingobacteriaceae</taxon>
        <taxon>Mucilaginibacter</taxon>
    </lineage>
</organism>
<dbReference type="InterPro" id="IPR050952">
    <property type="entry name" value="TRIM-NHL_E3_ligases"/>
</dbReference>
<keyword evidence="6" id="KW-1185">Reference proteome</keyword>
<dbReference type="InterPro" id="IPR036116">
    <property type="entry name" value="FN3_sf"/>
</dbReference>
<feature type="repeat" description="NHL" evidence="2">
    <location>
        <begin position="136"/>
        <end position="179"/>
    </location>
</feature>
<dbReference type="SUPFAM" id="SSF101898">
    <property type="entry name" value="NHL repeat"/>
    <property type="match status" value="1"/>
</dbReference>
<keyword evidence="1" id="KW-0677">Repeat</keyword>
<dbReference type="SMART" id="SM00060">
    <property type="entry name" value="FN3"/>
    <property type="match status" value="1"/>
</dbReference>
<dbReference type="InterPro" id="IPR013783">
    <property type="entry name" value="Ig-like_fold"/>
</dbReference>
<feature type="repeat" description="NHL" evidence="2">
    <location>
        <begin position="93"/>
        <end position="132"/>
    </location>
</feature>
<dbReference type="EMBL" id="WWEO01000042">
    <property type="protein sequence ID" value="NCD70023.1"/>
    <property type="molecule type" value="Genomic_DNA"/>
</dbReference>
<evidence type="ECO:0000313" key="6">
    <source>
        <dbReference type="Proteomes" id="UP000638732"/>
    </source>
</evidence>